<evidence type="ECO:0000313" key="3">
    <source>
        <dbReference type="EMBL" id="CEH19532.1"/>
    </source>
</evidence>
<evidence type="ECO:0000313" key="4">
    <source>
        <dbReference type="Proteomes" id="UP000054845"/>
    </source>
</evidence>
<evidence type="ECO:0000256" key="1">
    <source>
        <dbReference type="SAM" id="MobiDB-lite"/>
    </source>
</evidence>
<organism evidence="3 4">
    <name type="scientific">Ceraceosorus bombacis</name>
    <dbReference type="NCBI Taxonomy" id="401625"/>
    <lineage>
        <taxon>Eukaryota</taxon>
        <taxon>Fungi</taxon>
        <taxon>Dikarya</taxon>
        <taxon>Basidiomycota</taxon>
        <taxon>Ustilaginomycotina</taxon>
        <taxon>Exobasidiomycetes</taxon>
        <taxon>Ceraceosorales</taxon>
        <taxon>Ceraceosoraceae</taxon>
        <taxon>Ceraceosorus</taxon>
    </lineage>
</organism>
<protein>
    <recommendedName>
        <fullName evidence="5">Transmembrane protein 135 N-terminal domain-containing protein</fullName>
    </recommendedName>
</protein>
<proteinExistence type="predicted"/>
<feature type="transmembrane region" description="Helical" evidence="2">
    <location>
        <begin position="449"/>
        <end position="472"/>
    </location>
</feature>
<feature type="region of interest" description="Disordered" evidence="1">
    <location>
        <begin position="1"/>
        <end position="20"/>
    </location>
</feature>
<dbReference type="EMBL" id="CCYA01000389">
    <property type="protein sequence ID" value="CEH19532.1"/>
    <property type="molecule type" value="Genomic_DNA"/>
</dbReference>
<dbReference type="Proteomes" id="UP000054845">
    <property type="component" value="Unassembled WGS sequence"/>
</dbReference>
<feature type="region of interest" description="Disordered" evidence="1">
    <location>
        <begin position="47"/>
        <end position="71"/>
    </location>
</feature>
<dbReference type="AlphaFoldDB" id="A0A0P1BSM3"/>
<dbReference type="PANTHER" id="PTHR12459">
    <property type="entry name" value="TRANSMEMBRANE PROTEIN 135-RELATED"/>
    <property type="match status" value="1"/>
</dbReference>
<feature type="compositionally biased region" description="Low complexity" evidence="1">
    <location>
        <begin position="11"/>
        <end position="20"/>
    </location>
</feature>
<sequence length="609" mass="65054">MSHERKNSWLGGSISGEPSSTSSGYPFWATFILTHAEAKAARRALAKTKLVSPSPPESAAQTPISQPATPVAPVPPRIAALSYAIASGAKDESSGDAPNLWQQDAALPLTSRTAIRAFLLGYLVNTALESLLPAVLRKKSPADALRSLASRTSARVGGALALYALFYRTLVQALSLVRARALVLLPKPLSKDQLITHRDKALASVLRLLRSASLVPLAAAISSIPALTMLPGAAESAFPRQDIAVDLMSKAIVASYHESRRLNSPLTRWIPGWVNSTLLYAVSNGQLLHAFVFDSDCFPKGYGDLIMARSSAYVPPRPQHLADDIPWPSGRTVVDNIAALSTPSKTASAYPAFSSPLLSALTPSKHPTSPYDAINPLLDYAPAHPSHANLLCAVLHPRDPSCSNNFVSFWKREWVASAKFVAAVMAVLNLIGIKKVIKDPETAIFKYGMAVLQGATLISGSIGSAWALICFFQHWLPRNLLPQARYFLNGFLSSIFIFAVPPARRQQLGMYVGRLSAKSYWATLVKHKRVKPVKNGEALLLGAALAILATLYEARPEALSGGMKGFLSRIVGPRQGGSLGLEAAPDANVLGKDGNGGSNGNGKKARFAQ</sequence>
<feature type="transmembrane region" description="Helical" evidence="2">
    <location>
        <begin position="484"/>
        <end position="503"/>
    </location>
</feature>
<feature type="compositionally biased region" description="Polar residues" evidence="1">
    <location>
        <begin position="59"/>
        <end position="68"/>
    </location>
</feature>
<keyword evidence="4" id="KW-1185">Reference proteome</keyword>
<dbReference type="InterPro" id="IPR026749">
    <property type="entry name" value="Tmem135"/>
</dbReference>
<dbReference type="OrthoDB" id="291792at2759"/>
<feature type="transmembrane region" description="Helical" evidence="2">
    <location>
        <begin position="420"/>
        <end position="437"/>
    </location>
</feature>
<reference evidence="3 4" key="1">
    <citation type="submission" date="2014-09" db="EMBL/GenBank/DDBJ databases">
        <authorList>
            <person name="Magalhaes I.L.F."/>
            <person name="Oliveira U."/>
            <person name="Santos F.R."/>
            <person name="Vidigal T.H.D.A."/>
            <person name="Brescovit A.D."/>
            <person name="Santos A.J."/>
        </authorList>
    </citation>
    <scope>NUCLEOTIDE SEQUENCE [LARGE SCALE GENOMIC DNA]</scope>
</reference>
<evidence type="ECO:0008006" key="5">
    <source>
        <dbReference type="Google" id="ProtNLM"/>
    </source>
</evidence>
<keyword evidence="2" id="KW-0472">Membrane</keyword>
<keyword evidence="2" id="KW-0812">Transmembrane</keyword>
<dbReference type="PANTHER" id="PTHR12459:SF19">
    <property type="entry name" value="TRANSMEMBRANE PROTEIN 135 N-TERMINAL DOMAIN-CONTAINING PROTEIN"/>
    <property type="match status" value="1"/>
</dbReference>
<keyword evidence="2" id="KW-1133">Transmembrane helix</keyword>
<feature type="region of interest" description="Disordered" evidence="1">
    <location>
        <begin position="590"/>
        <end position="609"/>
    </location>
</feature>
<evidence type="ECO:0000256" key="2">
    <source>
        <dbReference type="SAM" id="Phobius"/>
    </source>
</evidence>
<name>A0A0P1BSM3_9BASI</name>
<accession>A0A0P1BSM3</accession>